<dbReference type="RefSeq" id="WP_253577169.1">
    <property type="nucleotide sequence ID" value="NZ_JAMFTQ010000004.1"/>
</dbReference>
<keyword evidence="1" id="KW-0812">Transmembrane</keyword>
<sequence length="1012" mass="106556">MGARLAHALGWLALGLLAFLQQPGRVAADTKFDLTANPGGFLRRALHAWTDDFTLGQMQNQAYGYLFPQGAWFWLADLLGVPDWIAQRLWWTLLVGLAYSGTLVLARRVLGPRVGWAGPVVAAVLYALSPRVLTTLTAISSEAWPVALVPWTLVPLVGRRPNVAAAIVPVAFMGGVNATATIAACVPAGLYLLWRREWLRAAGFGLGAAAVSAWWLGPLVVLGRYSPPFTDFIESATVTTSWLSPAEILRGTTSWAPFVDAERTAGFLLVAEPTFVLATCAVAAVGLAGLARRDMPQRGAFVLVLSVGFALLASAHFAVSLYDATFAAFRNLHKFDSLVRLPLCLGAGWAVTVLAADVGAGGRHAAGRRAALPGVVGVVLVAAVAVAPAWSLRLMPQGTWDEVSPDWVAVGEWLTEHAAGTRTIVVPAASFARQEWGWTRDEPIQALASVPFAVRDAIPLVDPEAIRGLDGQVAALDAEALRSIGVGAVVVRRDLDKRGAGRVLKPQPGAIRELGEPAARFGDVAIYMLEPERGMMLTADEPLTVDAGGEALPLLWRELGYFPARLVGGGGAGSGAAVITDTPALAARNYGTLDGQSAHLADLDEDGSVSNRVKDYPSSGTRAAVAMEGRARASSSAADAGAFGGPNPAKSLTSAFDGLENTAWWPAPGDEAAWVSVDTQSPTMTITATDTTRVELSDGERSRTVTLVGGEPRTVAAAPWIRLTEPAGIAEIDAGITRIVDVPGTGDAYFFQRRFPATDVLQRRFTTAVDAEWTLSAPARIDGAEVSGTVRLPAGTHELVTSAETVLLSRELRLPSWEPFAGTVEAADRDRILLTTRAFNDGLRASVGGVPLEPVRIDAASQAFIVPAGASGDVAMWHAGDRVYRGSLFFGGAFSLVVLAGCLWVPWRRFEWFADAGRTARLAEVLPPTLAAVAAGPLAGLVAVAVAWVVRRFTLIRASWLASGAMAAAGLWLARAPWPTPGYAGDSWLLAVAGCLAVAALAWPDDANATGI</sequence>
<dbReference type="EMBL" id="JAMFTQ010000004">
    <property type="protein sequence ID" value="MCP1387569.1"/>
    <property type="molecule type" value="Genomic_DNA"/>
</dbReference>
<feature type="signal peptide" evidence="2">
    <location>
        <begin position="1"/>
        <end position="27"/>
    </location>
</feature>
<feature type="transmembrane region" description="Helical" evidence="1">
    <location>
        <begin position="955"/>
        <end position="974"/>
    </location>
</feature>
<reference evidence="4" key="1">
    <citation type="submission" date="2022-05" db="EMBL/GenBank/DDBJ databases">
        <title>Corynebacterium sp. TA-R-1 sp. nov., isolated from human feces.</title>
        <authorList>
            <person name="Shamsuzzaman M."/>
            <person name="Dahal R.H."/>
        </authorList>
    </citation>
    <scope>NUCLEOTIDE SEQUENCE</scope>
    <source>
        <strain evidence="4">TA-R-1</strain>
    </source>
</reference>
<protein>
    <submittedName>
        <fullName evidence="4">DUF3367 domain-containing protein</fullName>
    </submittedName>
</protein>
<feature type="transmembrane region" description="Helical" evidence="1">
    <location>
        <begin position="164"/>
        <end position="194"/>
    </location>
</feature>
<evidence type="ECO:0000256" key="2">
    <source>
        <dbReference type="SAM" id="SignalP"/>
    </source>
</evidence>
<keyword evidence="1" id="KW-0472">Membrane</keyword>
<feature type="transmembrane region" description="Helical" evidence="1">
    <location>
        <begin position="201"/>
        <end position="222"/>
    </location>
</feature>
<feature type="transmembrane region" description="Helical" evidence="1">
    <location>
        <begin position="928"/>
        <end position="949"/>
    </location>
</feature>
<feature type="transmembrane region" description="Helical" evidence="1">
    <location>
        <begin position="265"/>
        <end position="288"/>
    </location>
</feature>
<feature type="transmembrane region" description="Helical" evidence="1">
    <location>
        <begin position="89"/>
        <end position="106"/>
    </location>
</feature>
<proteinExistence type="predicted"/>
<feature type="transmembrane region" description="Helical" evidence="1">
    <location>
        <begin position="300"/>
        <end position="319"/>
    </location>
</feature>
<dbReference type="Pfam" id="PF11847">
    <property type="entry name" value="GT-C_AftD"/>
    <property type="match status" value="1"/>
</dbReference>
<feature type="domain" description="Alpha-(1-&gt;3)-arabinofuranosyltransferase N-terminal GT-C" evidence="3">
    <location>
        <begin position="14"/>
        <end position="605"/>
    </location>
</feature>
<evidence type="ECO:0000259" key="3">
    <source>
        <dbReference type="Pfam" id="PF11847"/>
    </source>
</evidence>
<feature type="transmembrane region" description="Helical" evidence="1">
    <location>
        <begin position="118"/>
        <end position="144"/>
    </location>
</feature>
<feature type="transmembrane region" description="Helical" evidence="1">
    <location>
        <begin position="986"/>
        <end position="1003"/>
    </location>
</feature>
<comment type="caution">
    <text evidence="4">The sequence shown here is derived from an EMBL/GenBank/DDBJ whole genome shotgun (WGS) entry which is preliminary data.</text>
</comment>
<keyword evidence="1" id="KW-1133">Transmembrane helix</keyword>
<gene>
    <name evidence="4" type="ORF">M5J20_05120</name>
</gene>
<feature type="transmembrane region" description="Helical" evidence="1">
    <location>
        <begin position="370"/>
        <end position="390"/>
    </location>
</feature>
<keyword evidence="5" id="KW-1185">Reference proteome</keyword>
<feature type="chain" id="PRO_5045995603" evidence="2">
    <location>
        <begin position="28"/>
        <end position="1012"/>
    </location>
</feature>
<name>A0ABT1G0L2_9CORY</name>
<organism evidence="4 5">
    <name type="scientific">Corynebacterium stercoris</name>
    <dbReference type="NCBI Taxonomy" id="2943490"/>
    <lineage>
        <taxon>Bacteria</taxon>
        <taxon>Bacillati</taxon>
        <taxon>Actinomycetota</taxon>
        <taxon>Actinomycetes</taxon>
        <taxon>Mycobacteriales</taxon>
        <taxon>Corynebacteriaceae</taxon>
        <taxon>Corynebacterium</taxon>
    </lineage>
</organism>
<evidence type="ECO:0000256" key="1">
    <source>
        <dbReference type="SAM" id="Phobius"/>
    </source>
</evidence>
<keyword evidence="2" id="KW-0732">Signal</keyword>
<accession>A0ABT1G0L2</accession>
<dbReference type="Proteomes" id="UP001204000">
    <property type="component" value="Unassembled WGS sequence"/>
</dbReference>
<evidence type="ECO:0000313" key="5">
    <source>
        <dbReference type="Proteomes" id="UP001204000"/>
    </source>
</evidence>
<evidence type="ECO:0000313" key="4">
    <source>
        <dbReference type="EMBL" id="MCP1387569.1"/>
    </source>
</evidence>
<dbReference type="InterPro" id="IPR021798">
    <property type="entry name" value="AftD_N"/>
</dbReference>
<feature type="transmembrane region" description="Helical" evidence="1">
    <location>
        <begin position="888"/>
        <end position="907"/>
    </location>
</feature>